<sequence length="110" mass="11980">MLPAMLLALSQMLIGPSQAAAAATGGVVPLSSLSLRVTDADIQPAVTVKQFDNRTVEEYRVNNNVYMLKVTPDAGPSYYLVDEDGSGEMAWRRGTQGMDDTVPQWTLMSW</sequence>
<reference evidence="2 3" key="1">
    <citation type="submission" date="2019-09" db="EMBL/GenBank/DDBJ databases">
        <title>Whole-genome sequence of the purple sulfur bacterium Thiohalocapsa marina DSM 19078.</title>
        <authorList>
            <person name="Kyndt J.A."/>
            <person name="Meyer T.E."/>
        </authorList>
    </citation>
    <scope>NUCLEOTIDE SEQUENCE [LARGE SCALE GENOMIC DNA]</scope>
    <source>
        <strain evidence="2 3">DSM 19078</strain>
    </source>
</reference>
<feature type="signal peptide" evidence="1">
    <location>
        <begin position="1"/>
        <end position="19"/>
    </location>
</feature>
<keyword evidence="3" id="KW-1185">Reference proteome</keyword>
<dbReference type="Proteomes" id="UP000322981">
    <property type="component" value="Unassembled WGS sequence"/>
</dbReference>
<evidence type="ECO:0000313" key="2">
    <source>
        <dbReference type="EMBL" id="KAA6182577.1"/>
    </source>
</evidence>
<name>A0A5M8FD33_9GAMM</name>
<evidence type="ECO:0000256" key="1">
    <source>
        <dbReference type="SAM" id="SignalP"/>
    </source>
</evidence>
<dbReference type="OrthoDB" id="5296182at2"/>
<dbReference type="InterPro" id="IPR021357">
    <property type="entry name" value="DUF2782"/>
</dbReference>
<dbReference type="Pfam" id="PF11191">
    <property type="entry name" value="DUF2782"/>
    <property type="match status" value="1"/>
</dbReference>
<gene>
    <name evidence="2" type="ORF">F2Q65_17700</name>
</gene>
<feature type="chain" id="PRO_5024395583" evidence="1">
    <location>
        <begin position="20"/>
        <end position="110"/>
    </location>
</feature>
<organism evidence="2 3">
    <name type="scientific">Thiohalocapsa marina</name>
    <dbReference type="NCBI Taxonomy" id="424902"/>
    <lineage>
        <taxon>Bacteria</taxon>
        <taxon>Pseudomonadati</taxon>
        <taxon>Pseudomonadota</taxon>
        <taxon>Gammaproteobacteria</taxon>
        <taxon>Chromatiales</taxon>
        <taxon>Chromatiaceae</taxon>
        <taxon>Thiohalocapsa</taxon>
    </lineage>
</organism>
<protein>
    <submittedName>
        <fullName evidence="2">DUF2782 domain-containing protein</fullName>
    </submittedName>
</protein>
<accession>A0A5M8FD33</accession>
<proteinExistence type="predicted"/>
<dbReference type="Gene3D" id="2.20.130.30">
    <property type="entry name" value="Protein of unknown function DUF2782"/>
    <property type="match status" value="1"/>
</dbReference>
<dbReference type="AlphaFoldDB" id="A0A5M8FD33"/>
<dbReference type="EMBL" id="VWXX01000044">
    <property type="protein sequence ID" value="KAA6182577.1"/>
    <property type="molecule type" value="Genomic_DNA"/>
</dbReference>
<comment type="caution">
    <text evidence="2">The sequence shown here is derived from an EMBL/GenBank/DDBJ whole genome shotgun (WGS) entry which is preliminary data.</text>
</comment>
<evidence type="ECO:0000313" key="3">
    <source>
        <dbReference type="Proteomes" id="UP000322981"/>
    </source>
</evidence>
<keyword evidence="1" id="KW-0732">Signal</keyword>